<organism evidence="2">
    <name type="scientific">hydrothermal vent metagenome</name>
    <dbReference type="NCBI Taxonomy" id="652676"/>
    <lineage>
        <taxon>unclassified sequences</taxon>
        <taxon>metagenomes</taxon>
        <taxon>ecological metagenomes</taxon>
    </lineage>
</organism>
<dbReference type="AlphaFoldDB" id="A0A3B0YNP6"/>
<keyword evidence="2" id="KW-0966">Cell projection</keyword>
<feature type="region of interest" description="Disordered" evidence="1">
    <location>
        <begin position="1"/>
        <end position="55"/>
    </location>
</feature>
<keyword evidence="2" id="KW-0282">Flagellum</keyword>
<keyword evidence="2" id="KW-0969">Cilium</keyword>
<dbReference type="PANTHER" id="PTHR37166">
    <property type="entry name" value="PROTEIN FLAG"/>
    <property type="match status" value="1"/>
</dbReference>
<dbReference type="EMBL" id="UOFI01000186">
    <property type="protein sequence ID" value="VAW70026.1"/>
    <property type="molecule type" value="Genomic_DNA"/>
</dbReference>
<dbReference type="Gene3D" id="3.30.160.170">
    <property type="entry name" value="FlaG-like"/>
    <property type="match status" value="1"/>
</dbReference>
<sequence length="129" mass="14020">MSTDIVTKQISKDALTSTTARPANAANTQNRQSIAAEEGKTLPSNSPAEKLSSEELQQVVTQLNKQMQQIQRDLLFSVDDSSGRTVVQVVNTETEEVVRQIPSEEVLRISSSLQEQLDGGTGLIFETSA</sequence>
<gene>
    <name evidence="2" type="ORF">MNBD_GAMMA09-654</name>
</gene>
<feature type="compositionally biased region" description="Polar residues" evidence="1">
    <location>
        <begin position="1"/>
        <end position="33"/>
    </location>
</feature>
<name>A0A3B0YNP6_9ZZZZ</name>
<evidence type="ECO:0000256" key="1">
    <source>
        <dbReference type="SAM" id="MobiDB-lite"/>
    </source>
</evidence>
<dbReference type="InterPro" id="IPR035924">
    <property type="entry name" value="FlaG-like_sf"/>
</dbReference>
<dbReference type="InterPro" id="IPR005186">
    <property type="entry name" value="FlaG"/>
</dbReference>
<reference evidence="2" key="1">
    <citation type="submission" date="2018-06" db="EMBL/GenBank/DDBJ databases">
        <authorList>
            <person name="Zhirakovskaya E."/>
        </authorList>
    </citation>
    <scope>NUCLEOTIDE SEQUENCE</scope>
</reference>
<dbReference type="Pfam" id="PF03646">
    <property type="entry name" value="FlaG"/>
    <property type="match status" value="1"/>
</dbReference>
<dbReference type="SUPFAM" id="SSF160214">
    <property type="entry name" value="FlaG-like"/>
    <property type="match status" value="1"/>
</dbReference>
<accession>A0A3B0YNP6</accession>
<evidence type="ECO:0000313" key="2">
    <source>
        <dbReference type="EMBL" id="VAW70026.1"/>
    </source>
</evidence>
<proteinExistence type="predicted"/>
<protein>
    <submittedName>
        <fullName evidence="2">Flagellar protein FlaG</fullName>
    </submittedName>
</protein>
<dbReference type="PANTHER" id="PTHR37166:SF1">
    <property type="entry name" value="PROTEIN FLAG"/>
    <property type="match status" value="1"/>
</dbReference>